<feature type="region of interest" description="Disordered" evidence="1">
    <location>
        <begin position="1"/>
        <end position="22"/>
    </location>
</feature>
<dbReference type="Proteomes" id="UP001597185">
    <property type="component" value="Unassembled WGS sequence"/>
</dbReference>
<keyword evidence="3" id="KW-1185">Reference proteome</keyword>
<protein>
    <submittedName>
        <fullName evidence="2">Uncharacterized protein</fullName>
    </submittedName>
</protein>
<reference evidence="2 3" key="1">
    <citation type="journal article" date="2019" name="Int. J. Syst. Evol. Microbiol.">
        <title>The Global Catalogue of Microorganisms (GCM) 10K type strain sequencing project: providing services to taxonomists for standard genome sequencing and annotation.</title>
        <authorList>
            <consortium name="The Broad Institute Genomics Platform"/>
            <consortium name="The Broad Institute Genome Sequencing Center for Infectious Disease"/>
            <person name="Wu L."/>
            <person name="Ma J."/>
        </authorList>
    </citation>
    <scope>NUCLEOTIDE SEQUENCE [LARGE SCALE GENOMIC DNA]</scope>
    <source>
        <strain evidence="2 3">CGMCC 1.12689</strain>
    </source>
</reference>
<proteinExistence type="predicted"/>
<gene>
    <name evidence="2" type="ORF">ACFR9T_11460</name>
</gene>
<evidence type="ECO:0000313" key="3">
    <source>
        <dbReference type="Proteomes" id="UP001597185"/>
    </source>
</evidence>
<evidence type="ECO:0000256" key="1">
    <source>
        <dbReference type="SAM" id="MobiDB-lite"/>
    </source>
</evidence>
<dbReference type="Pfam" id="PF23363">
    <property type="entry name" value="DUF7089"/>
    <property type="match status" value="1"/>
</dbReference>
<dbReference type="AlphaFoldDB" id="A0ABD6C1D1"/>
<dbReference type="RefSeq" id="WP_256419054.1">
    <property type="nucleotide sequence ID" value="NZ_JANHDL010000012.1"/>
</dbReference>
<organism evidence="2 3">
    <name type="scientific">Halorubrum laminariae</name>
    <dbReference type="NCBI Taxonomy" id="1433523"/>
    <lineage>
        <taxon>Archaea</taxon>
        <taxon>Methanobacteriati</taxon>
        <taxon>Methanobacteriota</taxon>
        <taxon>Stenosarchaea group</taxon>
        <taxon>Halobacteria</taxon>
        <taxon>Halobacteriales</taxon>
        <taxon>Haloferacaceae</taxon>
        <taxon>Halorubrum</taxon>
    </lineage>
</organism>
<dbReference type="EMBL" id="JBHUDB010000008">
    <property type="protein sequence ID" value="MFD1571199.1"/>
    <property type="molecule type" value="Genomic_DNA"/>
</dbReference>
<name>A0ABD6C1D1_9EURY</name>
<dbReference type="InterPro" id="IPR055515">
    <property type="entry name" value="DUF7089"/>
</dbReference>
<feature type="compositionally biased region" description="Basic and acidic residues" evidence="1">
    <location>
        <begin position="1"/>
        <end position="18"/>
    </location>
</feature>
<evidence type="ECO:0000313" key="2">
    <source>
        <dbReference type="EMBL" id="MFD1571199.1"/>
    </source>
</evidence>
<sequence length="310" mass="33208">MFSSRPLDDDLDAVRDQHAPGSPVLDVDADFETLPPAAAEDIGLFVDGLDPASFPSEWLPAEVPELLRTYAGPTFTVGLPGGGTVVRTTQTDPQAVLVKARAAETPDDFLAFLIADRLVQIGVEPAPGALPDATPPTHTEGSTHLSESFLPFFGERYRDLDAAIRRPDPETGESTTGQSPADVFQIATALFDAWVGLHTREVFASWADTATDAPDPTNSHPVPRPRLFDAWVDAGDRLEGRLGNLPAEVARGETDFASATEYACSAVRHGLDLPAPFAALDTAAYRDRGASYAVMWAEKTFNSMIGETDD</sequence>
<accession>A0ABD6C1D1</accession>
<comment type="caution">
    <text evidence="2">The sequence shown here is derived from an EMBL/GenBank/DDBJ whole genome shotgun (WGS) entry which is preliminary data.</text>
</comment>